<dbReference type="STRING" id="1126212.K2RHS7"/>
<keyword evidence="4" id="KW-0238">DNA-binding</keyword>
<dbReference type="GO" id="GO:0008270">
    <property type="term" value="F:zinc ion binding"/>
    <property type="evidence" value="ECO:0007669"/>
    <property type="project" value="InterPro"/>
</dbReference>
<proteinExistence type="predicted"/>
<dbReference type="VEuPathDB" id="FungiDB:MPH_08666"/>
<evidence type="ECO:0000256" key="5">
    <source>
        <dbReference type="ARBA" id="ARBA00023163"/>
    </source>
</evidence>
<gene>
    <name evidence="8" type="ORF">MPH_08666</name>
</gene>
<evidence type="ECO:0000256" key="6">
    <source>
        <dbReference type="ARBA" id="ARBA00023242"/>
    </source>
</evidence>
<dbReference type="Proteomes" id="UP000007129">
    <property type="component" value="Unassembled WGS sequence"/>
</dbReference>
<evidence type="ECO:0000256" key="3">
    <source>
        <dbReference type="ARBA" id="ARBA00023015"/>
    </source>
</evidence>
<dbReference type="CDD" id="cd12148">
    <property type="entry name" value="fungal_TF_MHR"/>
    <property type="match status" value="1"/>
</dbReference>
<evidence type="ECO:0000256" key="2">
    <source>
        <dbReference type="ARBA" id="ARBA00022833"/>
    </source>
</evidence>
<evidence type="ECO:0000256" key="4">
    <source>
        <dbReference type="ARBA" id="ARBA00023125"/>
    </source>
</evidence>
<evidence type="ECO:0000259" key="7">
    <source>
        <dbReference type="Pfam" id="PF04082"/>
    </source>
</evidence>
<evidence type="ECO:0000313" key="9">
    <source>
        <dbReference type="Proteomes" id="UP000007129"/>
    </source>
</evidence>
<dbReference type="OrthoDB" id="2154091at2759"/>
<dbReference type="eggNOG" id="ENOG502QV53">
    <property type="taxonomic scope" value="Eukaryota"/>
</dbReference>
<feature type="domain" description="Xylanolytic transcriptional activator regulatory" evidence="7">
    <location>
        <begin position="165"/>
        <end position="318"/>
    </location>
</feature>
<name>K2RHS7_MACPH</name>
<dbReference type="GO" id="GO:0003677">
    <property type="term" value="F:DNA binding"/>
    <property type="evidence" value="ECO:0007669"/>
    <property type="project" value="UniProtKB-KW"/>
</dbReference>
<dbReference type="EMBL" id="AHHD01000367">
    <property type="protein sequence ID" value="EKG14163.1"/>
    <property type="molecule type" value="Genomic_DNA"/>
</dbReference>
<dbReference type="InParanoid" id="K2RHS7"/>
<keyword evidence="3" id="KW-0805">Transcription regulation</keyword>
<dbReference type="GO" id="GO:0006351">
    <property type="term" value="P:DNA-templated transcription"/>
    <property type="evidence" value="ECO:0007669"/>
    <property type="project" value="InterPro"/>
</dbReference>
<dbReference type="Pfam" id="PF04082">
    <property type="entry name" value="Fungal_trans"/>
    <property type="match status" value="1"/>
</dbReference>
<sequence length="533" mass="59408">MSSLAPLSIDSLPQAVLHANENGLREASANITLQADVSDTTLPFNHCLDGDWVWNHSAMSHIDNDVGCSSDPSASTLLNEEEFTDDEDQSAVTNQLSARLASLLMTDSGEWHFYGATSNLNLARGKLASALYAKPNEKRRRAHVRLEAAGIDQATSSELEDHLLQLFFTWHNPSLYTLTRTFSAKPAKNMQKGLRRHPFILCSFLTPFGAAFETRKRPDLPSPLADFFASRATTLLDIELEHPRIATVQALAILSSHEAAWTRDTQGWLFSGMALRLAIDFGLHVSAKPYVEAGSMSRDEAIGRSVAFWGAFATDRYFQADVSKVELQRLAEDTWENLLAWRRNLPKEIDLDLDSPMPAKCVPHILVLHMLFEYLTILLHRPFVAKRYIQPYPLVGRGTQHAREMCVRAASRVAILLSWYEERYSLSYVNIQVVQITFSAALILFYATVSEGNPQSHRKLTGHLEMCCRALAELGNTFSNATRTLGVLLHVKRTWQARLVAASAGSKRRGSSFVTDAHAKRWSTSNAGNSRPG</sequence>
<evidence type="ECO:0000313" key="8">
    <source>
        <dbReference type="EMBL" id="EKG14163.1"/>
    </source>
</evidence>
<dbReference type="PANTHER" id="PTHR31313:SF77">
    <property type="entry name" value="ZN(II)2CYS6 TRANSCRIPTION FACTOR (EUROFUNG)"/>
    <property type="match status" value="1"/>
</dbReference>
<accession>K2RHS7</accession>
<dbReference type="InterPro" id="IPR007219">
    <property type="entry name" value="XnlR_reg_dom"/>
</dbReference>
<keyword evidence="5" id="KW-0804">Transcription</keyword>
<dbReference type="AlphaFoldDB" id="K2RHS7"/>
<evidence type="ECO:0000256" key="1">
    <source>
        <dbReference type="ARBA" id="ARBA00022723"/>
    </source>
</evidence>
<dbReference type="HOGENOM" id="CLU_007003_5_2_1"/>
<dbReference type="InterPro" id="IPR051615">
    <property type="entry name" value="Transcr_Regulatory_Elem"/>
</dbReference>
<reference evidence="8 9" key="1">
    <citation type="journal article" date="2012" name="BMC Genomics">
        <title>Tools to kill: Genome of one of the most destructive plant pathogenic fungi Macrophomina phaseolina.</title>
        <authorList>
            <person name="Islam M.S."/>
            <person name="Haque M.S."/>
            <person name="Islam M.M."/>
            <person name="Emdad E.M."/>
            <person name="Halim A."/>
            <person name="Hossen Q.M.M."/>
            <person name="Hossain M.Z."/>
            <person name="Ahmed B."/>
            <person name="Rahim S."/>
            <person name="Rahman M.S."/>
            <person name="Alam M.M."/>
            <person name="Hou S."/>
            <person name="Wan X."/>
            <person name="Saito J.A."/>
            <person name="Alam M."/>
        </authorList>
    </citation>
    <scope>NUCLEOTIDE SEQUENCE [LARGE SCALE GENOMIC DNA]</scope>
    <source>
        <strain evidence="8 9">MS6</strain>
    </source>
</reference>
<dbReference type="PANTHER" id="PTHR31313">
    <property type="entry name" value="TY1 ENHANCER ACTIVATOR"/>
    <property type="match status" value="1"/>
</dbReference>
<keyword evidence="1" id="KW-0479">Metal-binding</keyword>
<keyword evidence="6" id="KW-0539">Nucleus</keyword>
<organism evidence="8 9">
    <name type="scientific">Macrophomina phaseolina (strain MS6)</name>
    <name type="common">Charcoal rot fungus</name>
    <dbReference type="NCBI Taxonomy" id="1126212"/>
    <lineage>
        <taxon>Eukaryota</taxon>
        <taxon>Fungi</taxon>
        <taxon>Dikarya</taxon>
        <taxon>Ascomycota</taxon>
        <taxon>Pezizomycotina</taxon>
        <taxon>Dothideomycetes</taxon>
        <taxon>Dothideomycetes incertae sedis</taxon>
        <taxon>Botryosphaeriales</taxon>
        <taxon>Botryosphaeriaceae</taxon>
        <taxon>Macrophomina</taxon>
    </lineage>
</organism>
<protein>
    <recommendedName>
        <fullName evidence="7">Xylanolytic transcriptional activator regulatory domain-containing protein</fullName>
    </recommendedName>
</protein>
<keyword evidence="2" id="KW-0862">Zinc</keyword>
<comment type="caution">
    <text evidence="8">The sequence shown here is derived from an EMBL/GenBank/DDBJ whole genome shotgun (WGS) entry which is preliminary data.</text>
</comment>